<sequence>MDRPPSDDPLRQPLFIAPGQTPPPPSRTTRSPKRTKAPTWTEQRPLSIRMWPIAVDRLTVACEKTGLGRKGVIQAALTHYFDRIGVPTDVDVSPDRPRRDPPTRRPRKGVPKDERETITIRADPIVDARLTAACERTGLSPQGIYDDALDPYFDLLGIPVNPENRLPPEPAAE</sequence>
<feature type="compositionally biased region" description="Basic and acidic residues" evidence="1">
    <location>
        <begin position="93"/>
        <end position="103"/>
    </location>
</feature>
<evidence type="ECO:0000313" key="3">
    <source>
        <dbReference type="Proteomes" id="UP001500320"/>
    </source>
</evidence>
<comment type="caution">
    <text evidence="2">The sequence shown here is derived from an EMBL/GenBank/DDBJ whole genome shotgun (WGS) entry which is preliminary data.</text>
</comment>
<dbReference type="EMBL" id="BAAAUT010000031">
    <property type="protein sequence ID" value="GAA3144387.1"/>
    <property type="molecule type" value="Genomic_DNA"/>
</dbReference>
<reference evidence="3" key="1">
    <citation type="journal article" date="2019" name="Int. J. Syst. Evol. Microbiol.">
        <title>The Global Catalogue of Microorganisms (GCM) 10K type strain sequencing project: providing services to taxonomists for standard genome sequencing and annotation.</title>
        <authorList>
            <consortium name="The Broad Institute Genomics Platform"/>
            <consortium name="The Broad Institute Genome Sequencing Center for Infectious Disease"/>
            <person name="Wu L."/>
            <person name="Ma J."/>
        </authorList>
    </citation>
    <scope>NUCLEOTIDE SEQUENCE [LARGE SCALE GENOMIC DNA]</scope>
    <source>
        <strain evidence="3">JCM 9373</strain>
    </source>
</reference>
<feature type="region of interest" description="Disordered" evidence="1">
    <location>
        <begin position="1"/>
        <end position="43"/>
    </location>
</feature>
<keyword evidence="3" id="KW-1185">Reference proteome</keyword>
<feature type="compositionally biased region" description="Basic and acidic residues" evidence="1">
    <location>
        <begin position="1"/>
        <end position="10"/>
    </location>
</feature>
<protein>
    <recommendedName>
        <fullName evidence="4">Ribbon-helix-helix protein CopG domain-containing protein</fullName>
    </recommendedName>
</protein>
<accession>A0ABP6ND66</accession>
<gene>
    <name evidence="2" type="ORF">GCM10010466_39380</name>
</gene>
<organism evidence="2 3">
    <name type="scientific">Planomonospora alba</name>
    <dbReference type="NCBI Taxonomy" id="161354"/>
    <lineage>
        <taxon>Bacteria</taxon>
        <taxon>Bacillati</taxon>
        <taxon>Actinomycetota</taxon>
        <taxon>Actinomycetes</taxon>
        <taxon>Streptosporangiales</taxon>
        <taxon>Streptosporangiaceae</taxon>
        <taxon>Planomonospora</taxon>
    </lineage>
</organism>
<evidence type="ECO:0000313" key="2">
    <source>
        <dbReference type="EMBL" id="GAA3144387.1"/>
    </source>
</evidence>
<proteinExistence type="predicted"/>
<evidence type="ECO:0000256" key="1">
    <source>
        <dbReference type="SAM" id="MobiDB-lite"/>
    </source>
</evidence>
<dbReference type="RefSeq" id="WP_344861576.1">
    <property type="nucleotide sequence ID" value="NZ_BAAAUT010000031.1"/>
</dbReference>
<evidence type="ECO:0008006" key="4">
    <source>
        <dbReference type="Google" id="ProtNLM"/>
    </source>
</evidence>
<feature type="region of interest" description="Disordered" evidence="1">
    <location>
        <begin position="86"/>
        <end position="115"/>
    </location>
</feature>
<name>A0ABP6ND66_9ACTN</name>
<dbReference type="Proteomes" id="UP001500320">
    <property type="component" value="Unassembled WGS sequence"/>
</dbReference>